<evidence type="ECO:0000313" key="2">
    <source>
        <dbReference type="EMBL" id="KNE86869.1"/>
    </source>
</evidence>
<evidence type="ECO:0000313" key="3">
    <source>
        <dbReference type="Proteomes" id="UP000054564"/>
    </source>
</evidence>
<keyword evidence="3" id="KW-1185">Reference proteome</keyword>
<dbReference type="STRING" id="1165861.A0A0L0UJI7"/>
<reference evidence="3" key="1">
    <citation type="submission" date="2014-03" db="EMBL/GenBank/DDBJ databases">
        <title>The Genome Sequence of Puccinia striiformis f. sp. tritici PST-78.</title>
        <authorList>
            <consortium name="The Broad Institute Genome Sequencing Platform"/>
            <person name="Cuomo C."/>
            <person name="Hulbert S."/>
            <person name="Chen X."/>
            <person name="Walker B."/>
            <person name="Young S.K."/>
            <person name="Zeng Q."/>
            <person name="Gargeya S."/>
            <person name="Fitzgerald M."/>
            <person name="Haas B."/>
            <person name="Abouelleil A."/>
            <person name="Alvarado L."/>
            <person name="Arachchi H.M."/>
            <person name="Berlin A.M."/>
            <person name="Chapman S.B."/>
            <person name="Goldberg J."/>
            <person name="Griggs A."/>
            <person name="Gujja S."/>
            <person name="Hansen M."/>
            <person name="Howarth C."/>
            <person name="Imamovic A."/>
            <person name="Larimer J."/>
            <person name="McCowan C."/>
            <person name="Montmayeur A."/>
            <person name="Murphy C."/>
            <person name="Neiman D."/>
            <person name="Pearson M."/>
            <person name="Priest M."/>
            <person name="Roberts A."/>
            <person name="Saif S."/>
            <person name="Shea T."/>
            <person name="Sisk P."/>
            <person name="Sykes S."/>
            <person name="Wortman J."/>
            <person name="Nusbaum C."/>
            <person name="Birren B."/>
        </authorList>
    </citation>
    <scope>NUCLEOTIDE SEQUENCE [LARGE SCALE GENOMIC DNA]</scope>
    <source>
        <strain evidence="3">race PST-78</strain>
    </source>
</reference>
<dbReference type="EMBL" id="AJIL01007765">
    <property type="protein sequence ID" value="KNE86869.1"/>
    <property type="molecule type" value="Genomic_DNA"/>
</dbReference>
<evidence type="ECO:0000256" key="1">
    <source>
        <dbReference type="SAM" id="MobiDB-lite"/>
    </source>
</evidence>
<protein>
    <submittedName>
        <fullName evidence="2">Uncharacterized protein</fullName>
    </submittedName>
</protein>
<proteinExistence type="predicted"/>
<sequence length="93" mass="10352">MVKGVATFRDTETERWSRKVILDLKNLATAHDADGVLMLVKHSRNGPEVVSGGSALGVQFLDMFCPRAQELADRQRAQHQELADRHSASPPRE</sequence>
<feature type="region of interest" description="Disordered" evidence="1">
    <location>
        <begin position="72"/>
        <end position="93"/>
    </location>
</feature>
<accession>A0A0L0UJI7</accession>
<comment type="caution">
    <text evidence="2">The sequence shown here is derived from an EMBL/GenBank/DDBJ whole genome shotgun (WGS) entry which is preliminary data.</text>
</comment>
<gene>
    <name evidence="2" type="ORF">PSTG_19762</name>
</gene>
<dbReference type="Proteomes" id="UP000054564">
    <property type="component" value="Unassembled WGS sequence"/>
</dbReference>
<feature type="non-terminal residue" evidence="2">
    <location>
        <position position="93"/>
    </location>
</feature>
<organism evidence="2 3">
    <name type="scientific">Puccinia striiformis f. sp. tritici PST-78</name>
    <dbReference type="NCBI Taxonomy" id="1165861"/>
    <lineage>
        <taxon>Eukaryota</taxon>
        <taxon>Fungi</taxon>
        <taxon>Dikarya</taxon>
        <taxon>Basidiomycota</taxon>
        <taxon>Pucciniomycotina</taxon>
        <taxon>Pucciniomycetes</taxon>
        <taxon>Pucciniales</taxon>
        <taxon>Pucciniaceae</taxon>
        <taxon>Puccinia</taxon>
    </lineage>
</organism>
<name>A0A0L0UJI7_9BASI</name>
<dbReference type="AlphaFoldDB" id="A0A0L0UJI7"/>